<dbReference type="RefSeq" id="WP_249328166.1">
    <property type="nucleotide sequence ID" value="NZ_CP060635.1"/>
</dbReference>
<reference evidence="1 2" key="1">
    <citation type="submission" date="2020-08" db="EMBL/GenBank/DDBJ databases">
        <authorList>
            <person name="Liu C."/>
            <person name="Sun Q."/>
        </authorList>
    </citation>
    <scope>NUCLEOTIDE SEQUENCE [LARGE SCALE GENOMIC DNA]</scope>
    <source>
        <strain evidence="1 2">NSJ-29</strain>
    </source>
</reference>
<dbReference type="NCBIfam" id="TIGR01558">
    <property type="entry name" value="sm_term_P27"/>
    <property type="match status" value="1"/>
</dbReference>
<dbReference type="AlphaFoldDB" id="A0A7G9G8P6"/>
<name>A0A7G9G8P6_9FIRM</name>
<organism evidence="1 2">
    <name type="scientific">Wansuia hejianensis</name>
    <dbReference type="NCBI Taxonomy" id="2763667"/>
    <lineage>
        <taxon>Bacteria</taxon>
        <taxon>Bacillati</taxon>
        <taxon>Bacillota</taxon>
        <taxon>Clostridia</taxon>
        <taxon>Lachnospirales</taxon>
        <taxon>Lachnospiraceae</taxon>
        <taxon>Wansuia</taxon>
    </lineage>
</organism>
<sequence length="155" mass="17493">MGRTRKPVSEQKGHLRVIDMQKRLAEEEMAAGGKTSLRTPPDTMFFDENAKKEWKRSVKLLKEQKLFGDLDRNNLLCYCNAFAQYLKATQDLKESGTFTTDDGKKHPLVLVQKDFLAEAKTYAALCGLTMDSRMKAAAKKTDAVETQIKKKFGGI</sequence>
<proteinExistence type="predicted"/>
<evidence type="ECO:0000313" key="1">
    <source>
        <dbReference type="EMBL" id="QNM07178.1"/>
    </source>
</evidence>
<gene>
    <name evidence="1" type="ORF">H9Q79_09405</name>
</gene>
<dbReference type="KEGG" id="whj:H9Q79_09405"/>
<protein>
    <submittedName>
        <fullName evidence="1">Phage terminase small subunit P27 family</fullName>
    </submittedName>
</protein>
<accession>A0A7G9G8P6</accession>
<evidence type="ECO:0000313" key="2">
    <source>
        <dbReference type="Proteomes" id="UP000515860"/>
    </source>
</evidence>
<dbReference type="Proteomes" id="UP000515860">
    <property type="component" value="Chromosome"/>
</dbReference>
<keyword evidence="2" id="KW-1185">Reference proteome</keyword>
<dbReference type="Pfam" id="PF05119">
    <property type="entry name" value="Terminase_4"/>
    <property type="match status" value="1"/>
</dbReference>
<dbReference type="InterPro" id="IPR006448">
    <property type="entry name" value="Phage_term_ssu_P27"/>
</dbReference>
<dbReference type="EMBL" id="CP060635">
    <property type="protein sequence ID" value="QNM07178.1"/>
    <property type="molecule type" value="Genomic_DNA"/>
</dbReference>